<gene>
    <name evidence="12" type="primary">PSD1</name>
    <name evidence="13" type="ORF">LIPSTDRAFT_70047</name>
</gene>
<dbReference type="AlphaFoldDB" id="A0A1E3Q9P5"/>
<keyword evidence="9 12" id="KW-0456">Lyase</keyword>
<keyword evidence="7 12" id="KW-0472">Membrane</keyword>
<dbReference type="UniPathway" id="UPA00558">
    <property type="reaction ID" value="UER00616"/>
</dbReference>
<keyword evidence="11 12" id="KW-0670">Pyruvate</keyword>
<dbReference type="PANTHER" id="PTHR10067">
    <property type="entry name" value="PHOSPHATIDYLSERINE DECARBOXYLASE"/>
    <property type="match status" value="1"/>
</dbReference>
<dbReference type="GO" id="GO:0005789">
    <property type="term" value="C:endoplasmic reticulum membrane"/>
    <property type="evidence" value="ECO:0007669"/>
    <property type="project" value="EnsemblFungi"/>
</dbReference>
<comment type="subcellular location">
    <molecule>Phosphatidylserine decarboxylase 1 alpha chain</molecule>
    <subcellularLocation>
        <location evidence="12">Mitochondrion inner membrane</location>
        <topology evidence="12">Peripheral membrane protein</topology>
        <orientation evidence="12">Intermembrane side</orientation>
    </subcellularLocation>
    <text evidence="12">Anchored to the mitochondrial inner membrane through its interaction with the integral membrane beta chain.</text>
</comment>
<dbReference type="EC" id="4.1.1.65" evidence="12"/>
<evidence type="ECO:0000256" key="9">
    <source>
        <dbReference type="ARBA" id="ARBA00023239"/>
    </source>
</evidence>
<comment type="PTM">
    <text evidence="12">Is synthesized initially as an inactive proenzyme. Formation of the active enzyme involves a self-maturation process in which the active site pyruvoyl group is generated from an internal serine residue via an autocatalytic post-translational modification. Two non-identical subunits are generated from the proenzyme in this reaction, and the pyruvate is formed at the N-terminus of the alpha chain, which is derived from the carboxyl end of the proenzyme. The autoendoproteolytic cleavage occurs by a canonical serine protease mechanism, in which the side chain hydroxyl group of the serine supplies its oxygen atom to form the C-terminus of the beta chain, while the remainder of the serine residue undergoes an oxidative deamination to produce ammonia and the pyruvoyl prosthetic group on the alpha chain. During this reaction, the Ser that is part of the protease active site of the proenzyme becomes the pyruvoyl prosthetic group, which constitutes an essential element of the active site of the mature decarboxylase.</text>
</comment>
<sequence length="507" mass="57405">MPPPPYVQPPSSSLRYMRRRQTNWHPRGAAFRGFPARAASGFLRYPFAKVYRRQNWAYPGFVGRRAFFSSGGQQGQQQQGQGTRRRFRFRWWHVPVAGGLTAVAVKYQQRYRRRLDESSDSDIDSAAERKVRPVGPWQVFVYSSLPLKSISRLWGKFNAIELPLWMREPGYKLYAYVFGVNLDEVAEEDLKIYRNLGEFFYRELKPGVRPIDPALLVSPADGKVLHLGVVYGRQVEQVKGMTYSLDALLGKQSNASSESLSIDFSHENQPDMLLERDREFAVVNGIKYSLDDLLGTGKTGPSHQEEVINEGDAASSSTSFSAQARVTKEIAQPSLPDHEMFFCVIYLAPGDYHRFHSPTNWVAEIRRHFAGELFSVAPYFQNRLSGLFVLNERVAMLGRWRHGFFSMTPVGATNVGSIKIHFDKDLKTNEPGHHHRNPDKPVCYEATYANASRLLGGYPLEKGQQMGGFNLGSTIVLVFEAPKQFEFNVKAGQHVRVGQSLGDINTE</sequence>
<keyword evidence="8 12" id="KW-0594">Phospholipid biosynthesis</keyword>
<dbReference type="GO" id="GO:0010636">
    <property type="term" value="P:positive regulation of mitochondrial fusion"/>
    <property type="evidence" value="ECO:0007669"/>
    <property type="project" value="EnsemblFungi"/>
</dbReference>
<keyword evidence="6 12" id="KW-0443">Lipid metabolism</keyword>
<dbReference type="HAMAP" id="MF_03208">
    <property type="entry name" value="PS_decarb_PSD_B_type1_euk"/>
    <property type="match status" value="1"/>
</dbReference>
<keyword evidence="10 12" id="KW-1208">Phospholipid metabolism</keyword>
<evidence type="ECO:0000313" key="13">
    <source>
        <dbReference type="EMBL" id="ODQ74415.1"/>
    </source>
</evidence>
<keyword evidence="12" id="KW-0496">Mitochondrion</keyword>
<proteinExistence type="inferred from homology"/>
<evidence type="ECO:0000313" key="14">
    <source>
        <dbReference type="Proteomes" id="UP000094385"/>
    </source>
</evidence>
<comment type="pathway">
    <text evidence="12">Phospholipid metabolism; phosphatidylethanolamine biosynthesis; phosphatidylethanolamine from CDP-diacylglycerol: step 2/2.</text>
</comment>
<dbReference type="InterPro" id="IPR033661">
    <property type="entry name" value="PSD_type1_euk"/>
</dbReference>
<evidence type="ECO:0000256" key="8">
    <source>
        <dbReference type="ARBA" id="ARBA00023209"/>
    </source>
</evidence>
<dbReference type="GO" id="GO:0004609">
    <property type="term" value="F:phosphatidylserine decarboxylase activity"/>
    <property type="evidence" value="ECO:0007669"/>
    <property type="project" value="UniProtKB-UniRule"/>
</dbReference>
<comment type="similarity">
    <text evidence="12">Belongs to the phosphatidylserine decarboxylase family. PSD-B subfamily. Eukaryotic type I sub-subfamily.</text>
</comment>
<feature type="chain" id="PRO_5023255925" description="Phosphatidylserine decarboxylase 1 beta chain" evidence="12">
    <location>
        <begin position="1"/>
        <end position="472"/>
    </location>
</feature>
<evidence type="ECO:0000256" key="7">
    <source>
        <dbReference type="ARBA" id="ARBA00023136"/>
    </source>
</evidence>
<dbReference type="EMBL" id="KV454292">
    <property type="protein sequence ID" value="ODQ74415.1"/>
    <property type="molecule type" value="Genomic_DNA"/>
</dbReference>
<keyword evidence="12" id="KW-0999">Mitochondrion inner membrane</keyword>
<evidence type="ECO:0000256" key="6">
    <source>
        <dbReference type="ARBA" id="ARBA00023098"/>
    </source>
</evidence>
<dbReference type="GO" id="GO:0006646">
    <property type="term" value="P:phosphatidylethanolamine biosynthetic process"/>
    <property type="evidence" value="ECO:0007669"/>
    <property type="project" value="UniProtKB-UniRule"/>
</dbReference>
<dbReference type="GO" id="GO:0005811">
    <property type="term" value="C:lipid droplet"/>
    <property type="evidence" value="ECO:0007669"/>
    <property type="project" value="EnsemblFungi"/>
</dbReference>
<keyword evidence="5 12" id="KW-1133">Transmembrane helix</keyword>
<feature type="topological domain" description="Mitochondrial matrix" evidence="12">
    <location>
        <begin position="1"/>
        <end position="92"/>
    </location>
</feature>
<feature type="topological domain" description="Mitochondrial intermembrane" evidence="12">
    <location>
        <begin position="112"/>
        <end position="507"/>
    </location>
</feature>
<feature type="chain" id="PRO_5023255926" description="Phosphatidylserine decarboxylase 1 alpha chain" evidence="12">
    <location>
        <begin position="473"/>
        <end position="507"/>
    </location>
</feature>
<dbReference type="Proteomes" id="UP000094385">
    <property type="component" value="Unassembled WGS sequence"/>
</dbReference>
<dbReference type="Pfam" id="PF02666">
    <property type="entry name" value="PS_Dcarbxylase"/>
    <property type="match status" value="2"/>
</dbReference>
<feature type="modified residue" description="Pyruvic acid (Ser); by autocatalysis" evidence="12">
    <location>
        <position position="473"/>
    </location>
</feature>
<dbReference type="GO" id="GO:0006656">
    <property type="term" value="P:phosphatidylcholine biosynthetic process"/>
    <property type="evidence" value="ECO:0007669"/>
    <property type="project" value="EnsemblFungi"/>
</dbReference>
<protein>
    <recommendedName>
        <fullName evidence="12">Phosphatidylserine decarboxylase proenzyme 1, mitochondrial</fullName>
        <ecNumber evidence="12">4.1.1.65</ecNumber>
    </recommendedName>
    <component>
        <recommendedName>
            <fullName evidence="12">Phosphatidylserine decarboxylase 1 beta chain</fullName>
        </recommendedName>
    </component>
    <component>
        <recommendedName>
            <fullName evidence="12">Phosphatidylserine decarboxylase 1 alpha chain</fullName>
        </recommendedName>
    </component>
</protein>
<dbReference type="GO" id="GO:0005743">
    <property type="term" value="C:mitochondrial inner membrane"/>
    <property type="evidence" value="ECO:0007669"/>
    <property type="project" value="UniProtKB-SubCell"/>
</dbReference>
<dbReference type="InterPro" id="IPR003817">
    <property type="entry name" value="PS_Dcarbxylase"/>
</dbReference>
<organism evidence="13 14">
    <name type="scientific">Lipomyces starkeyi NRRL Y-11557</name>
    <dbReference type="NCBI Taxonomy" id="675824"/>
    <lineage>
        <taxon>Eukaryota</taxon>
        <taxon>Fungi</taxon>
        <taxon>Dikarya</taxon>
        <taxon>Ascomycota</taxon>
        <taxon>Saccharomycotina</taxon>
        <taxon>Lipomycetes</taxon>
        <taxon>Lipomycetales</taxon>
        <taxon>Lipomycetaceae</taxon>
        <taxon>Lipomyces</taxon>
    </lineage>
</organism>
<evidence type="ECO:0000256" key="11">
    <source>
        <dbReference type="ARBA" id="ARBA00023317"/>
    </source>
</evidence>
<comment type="subunit">
    <text evidence="12">Heterodimer of a large membrane-associated beta subunit and a small pyruvoyl-containing alpha subunit.</text>
</comment>
<comment type="catalytic activity">
    <reaction evidence="12">
        <text>a 1,2-diacyl-sn-glycero-3-phospho-L-serine + H(+) = a 1,2-diacyl-sn-glycero-3-phosphoethanolamine + CO2</text>
        <dbReference type="Rhea" id="RHEA:20828"/>
        <dbReference type="ChEBI" id="CHEBI:15378"/>
        <dbReference type="ChEBI" id="CHEBI:16526"/>
        <dbReference type="ChEBI" id="CHEBI:57262"/>
        <dbReference type="ChEBI" id="CHEBI:64612"/>
        <dbReference type="EC" id="4.1.1.65"/>
    </reaction>
</comment>
<dbReference type="GO" id="GO:0006122">
    <property type="term" value="P:mitochondrial electron transport, ubiquinol to cytochrome c"/>
    <property type="evidence" value="ECO:0007669"/>
    <property type="project" value="EnsemblFungi"/>
</dbReference>
<keyword evidence="3 12" id="KW-0812">Transmembrane</keyword>
<feature type="active site" description="Charge relay system; for autoendoproteolytic cleavage activity" evidence="12">
    <location>
        <position position="473"/>
    </location>
</feature>
<evidence type="ECO:0000256" key="5">
    <source>
        <dbReference type="ARBA" id="ARBA00022989"/>
    </source>
</evidence>
<evidence type="ECO:0000256" key="12">
    <source>
        <dbReference type="HAMAP-Rule" id="MF_03208"/>
    </source>
</evidence>
<feature type="site" description="Cleavage (non-hydrolytic); by autocatalysis" evidence="12">
    <location>
        <begin position="472"/>
        <end position="473"/>
    </location>
</feature>
<feature type="active site" description="Charge relay system; for autoendoproteolytic cleavage activity" evidence="12">
    <location>
        <position position="356"/>
    </location>
</feature>
<feature type="active site" description="Schiff-base intermediate with substrate; via pyruvic acid; for decarboxylase activity" evidence="12">
    <location>
        <position position="473"/>
    </location>
</feature>
<comment type="subcellular location">
    <molecule>Phosphatidylserine decarboxylase 1 beta chain</molecule>
    <subcellularLocation>
        <location evidence="12">Mitochondrion inner membrane</location>
        <topology evidence="12">Single-pass membrane protein</topology>
        <orientation evidence="12">Intermembrane side</orientation>
    </subcellularLocation>
</comment>
<evidence type="ECO:0000256" key="4">
    <source>
        <dbReference type="ARBA" id="ARBA00022793"/>
    </source>
</evidence>
<evidence type="ECO:0000256" key="10">
    <source>
        <dbReference type="ARBA" id="ARBA00023264"/>
    </source>
</evidence>
<name>A0A1E3Q9P5_LIPST</name>
<keyword evidence="4 12" id="KW-0210">Decarboxylase</keyword>
<comment type="cofactor">
    <cofactor evidence="12">
        <name>pyruvate</name>
        <dbReference type="ChEBI" id="CHEBI:15361"/>
    </cofactor>
    <text evidence="12">Binds 1 pyruvoyl group covalently per subunit.</text>
</comment>
<accession>A0A1E3Q9P5</accession>
<dbReference type="GO" id="GO:0010954">
    <property type="term" value="P:positive regulation of protein processing"/>
    <property type="evidence" value="ECO:0007669"/>
    <property type="project" value="EnsemblFungi"/>
</dbReference>
<keyword evidence="14" id="KW-1185">Reference proteome</keyword>
<keyword evidence="12" id="KW-0865">Zymogen</keyword>
<dbReference type="InterPro" id="IPR033177">
    <property type="entry name" value="PSD-B"/>
</dbReference>
<feature type="active site" description="Charge relay system; for autoendoproteolytic cleavage activity" evidence="12">
    <location>
        <position position="221"/>
    </location>
</feature>
<evidence type="ECO:0000256" key="1">
    <source>
        <dbReference type="ARBA" id="ARBA00005189"/>
    </source>
</evidence>
<evidence type="ECO:0000256" key="3">
    <source>
        <dbReference type="ARBA" id="ARBA00022692"/>
    </source>
</evidence>
<evidence type="ECO:0000256" key="2">
    <source>
        <dbReference type="ARBA" id="ARBA00022516"/>
    </source>
</evidence>
<dbReference type="OrthoDB" id="4330at2759"/>
<dbReference type="STRING" id="675824.A0A1E3Q9P5"/>
<comment type="pathway">
    <text evidence="1">Lipid metabolism.</text>
</comment>
<dbReference type="PANTHER" id="PTHR10067:SF6">
    <property type="entry name" value="PHOSPHATIDYLSERINE DECARBOXYLASE PROENZYME, MITOCHONDRIAL"/>
    <property type="match status" value="1"/>
</dbReference>
<keyword evidence="2 12" id="KW-0444">Lipid biosynthesis</keyword>
<comment type="function">
    <text evidence="12">Catalyzes the formation of phosphatidylethanolamine (PtdEtn) from phosphatidylserine (PtdSer). Plays a central role in phospholipid metabolism and in the interorganelle trafficking of phosphatidylserine.</text>
</comment>
<dbReference type="GO" id="GO:0016540">
    <property type="term" value="P:protein autoprocessing"/>
    <property type="evidence" value="ECO:0007669"/>
    <property type="project" value="UniProtKB-UniRule"/>
</dbReference>
<dbReference type="NCBIfam" id="TIGR00163">
    <property type="entry name" value="PS_decarb"/>
    <property type="match status" value="1"/>
</dbReference>
<dbReference type="GO" id="GO:0140042">
    <property type="term" value="P:lipid droplet formation"/>
    <property type="evidence" value="ECO:0007669"/>
    <property type="project" value="EnsemblFungi"/>
</dbReference>
<reference evidence="13 14" key="1">
    <citation type="journal article" date="2016" name="Proc. Natl. Acad. Sci. U.S.A.">
        <title>Comparative genomics of biotechnologically important yeasts.</title>
        <authorList>
            <person name="Riley R."/>
            <person name="Haridas S."/>
            <person name="Wolfe K.H."/>
            <person name="Lopes M.R."/>
            <person name="Hittinger C.T."/>
            <person name="Goeker M."/>
            <person name="Salamov A.A."/>
            <person name="Wisecaver J.H."/>
            <person name="Long T.M."/>
            <person name="Calvey C.H."/>
            <person name="Aerts A.L."/>
            <person name="Barry K.W."/>
            <person name="Choi C."/>
            <person name="Clum A."/>
            <person name="Coughlan A.Y."/>
            <person name="Deshpande S."/>
            <person name="Douglass A.P."/>
            <person name="Hanson S.J."/>
            <person name="Klenk H.-P."/>
            <person name="LaButti K.M."/>
            <person name="Lapidus A."/>
            <person name="Lindquist E.A."/>
            <person name="Lipzen A.M."/>
            <person name="Meier-Kolthoff J.P."/>
            <person name="Ohm R.A."/>
            <person name="Otillar R.P."/>
            <person name="Pangilinan J.L."/>
            <person name="Peng Y."/>
            <person name="Rokas A."/>
            <person name="Rosa C.A."/>
            <person name="Scheuner C."/>
            <person name="Sibirny A.A."/>
            <person name="Slot J.C."/>
            <person name="Stielow J.B."/>
            <person name="Sun H."/>
            <person name="Kurtzman C.P."/>
            <person name="Blackwell M."/>
            <person name="Grigoriev I.V."/>
            <person name="Jeffries T.W."/>
        </authorList>
    </citation>
    <scope>NUCLEOTIDE SEQUENCE [LARGE SCALE GENOMIC DNA]</scope>
    <source>
        <strain evidence="13 14">NRRL Y-11557</strain>
    </source>
</reference>